<feature type="compositionally biased region" description="Basic and acidic residues" evidence="1">
    <location>
        <begin position="67"/>
        <end position="79"/>
    </location>
</feature>
<dbReference type="InParanoid" id="B7S4A4"/>
<dbReference type="STRING" id="556484.B7S4A4"/>
<dbReference type="Proteomes" id="UP000000759">
    <property type="component" value="Unassembled WGS sequence"/>
</dbReference>
<dbReference type="ESTHER" id="phatr-b7s4a4">
    <property type="family name" value="Duf_1350"/>
</dbReference>
<dbReference type="InterPro" id="IPR029058">
    <property type="entry name" value="AB_hydrolase_fold"/>
</dbReference>
<dbReference type="PaxDb" id="2850-Phatrdraft1423"/>
<evidence type="ECO:0000313" key="3">
    <source>
        <dbReference type="Proteomes" id="UP000000759"/>
    </source>
</evidence>
<evidence type="ECO:0000256" key="1">
    <source>
        <dbReference type="SAM" id="MobiDB-lite"/>
    </source>
</evidence>
<sequence length="463" mass="51934">MYLGDSGQCQGWSPSRNLPARTRRIARRPWCFSARNPPLPLGNLASSRRDVGNEQFYNGDDDNTDFYNERASRKSRLDDSSPYWSNDADNEFHDKAQSSSGGFYNVHFDNRNGDAAAAPEPLAWERCATDAGVVQVLLPPASVALPTAVLHFVGGTLFGSAPSVWYQQLLRDLVQHTNVAVLATSIPVTIRQSPLQHVALARTVQRQFRTAWRDVLLDEYGEDVRHVPVCGVGHSLGARLLVVLATLPPDTRPTKAWRPPPYQSYILISFTNYGAAAGIPGIYQLGKASRKVARNEWYDEDEDEDWGELVEELQSALRDQAAKVQSALTPKSTDLEFFPTPEQLWKALQEDHRYTIPQTLVVQFDDDDIDQSSKLALAIHSPERASLVRFARLRGTHLTPVSVRDDSQPDGYGSRAWWKQLNSSASRILGKLLASRRQRRPNGEALRELRQSMARYITEIVTK</sequence>
<protein>
    <submittedName>
        <fullName evidence="2">Uncharacterized protein</fullName>
    </submittedName>
</protein>
<dbReference type="Gene3D" id="3.40.50.1820">
    <property type="entry name" value="alpha/beta hydrolase"/>
    <property type="match status" value="1"/>
</dbReference>
<accession>B7S4A4</accession>
<dbReference type="eggNOG" id="ENOG502R0ZI">
    <property type="taxonomic scope" value="Eukaryota"/>
</dbReference>
<dbReference type="KEGG" id="pti:PHATRDRAFT_bd1423"/>
<organism evidence="2 3">
    <name type="scientific">Phaeodactylum tricornutum (strain CCAP 1055/1)</name>
    <dbReference type="NCBI Taxonomy" id="556484"/>
    <lineage>
        <taxon>Eukaryota</taxon>
        <taxon>Sar</taxon>
        <taxon>Stramenopiles</taxon>
        <taxon>Ochrophyta</taxon>
        <taxon>Bacillariophyta</taxon>
        <taxon>Bacillariophyceae</taxon>
        <taxon>Bacillariophycidae</taxon>
        <taxon>Naviculales</taxon>
        <taxon>Phaeodactylaceae</taxon>
        <taxon>Phaeodactylum</taxon>
    </lineage>
</organism>
<dbReference type="GeneID" id="7205002"/>
<evidence type="ECO:0000313" key="2">
    <source>
        <dbReference type="EMBL" id="EEC42654.1"/>
    </source>
</evidence>
<dbReference type="SUPFAM" id="SSF53474">
    <property type="entry name" value="alpha/beta-Hydrolases"/>
    <property type="match status" value="1"/>
</dbReference>
<gene>
    <name evidence="2" type="ORF">PHATRDRAFT_bd1423</name>
</gene>
<proteinExistence type="predicted"/>
<dbReference type="EMBL" id="DS999284">
    <property type="protein sequence ID" value="EEC42654.1"/>
    <property type="molecule type" value="Genomic_DNA"/>
</dbReference>
<name>B7S4A4_PHATC</name>
<dbReference type="RefSeq" id="XP_002176418.1">
    <property type="nucleotide sequence ID" value="XM_002176382.1"/>
</dbReference>
<dbReference type="Pfam" id="PF07082">
    <property type="entry name" value="DUF1350"/>
    <property type="match status" value="1"/>
</dbReference>
<dbReference type="AlphaFoldDB" id="B7S4A4"/>
<dbReference type="InterPro" id="IPR010765">
    <property type="entry name" value="DUF1350"/>
</dbReference>
<dbReference type="PANTHER" id="PTHR34127:SF1">
    <property type="entry name" value="OS04G0405600 PROTEIN"/>
    <property type="match status" value="1"/>
</dbReference>
<reference evidence="3" key="2">
    <citation type="submission" date="2008-08" db="EMBL/GenBank/DDBJ databases">
        <authorList>
            <consortium name="Diatom Consortium"/>
            <person name="Grigoriev I."/>
            <person name="Grimwood J."/>
            <person name="Kuo A."/>
            <person name="Otillar R.P."/>
            <person name="Salamov A."/>
            <person name="Detter J.C."/>
            <person name="Lindquist E."/>
            <person name="Shapiro H."/>
            <person name="Lucas S."/>
            <person name="Glavina del Rio T."/>
            <person name="Pitluck S."/>
            <person name="Rokhsar D."/>
            <person name="Bowler C."/>
        </authorList>
    </citation>
    <scope>GENOME REANNOTATION</scope>
    <source>
        <strain evidence="3">CCAP 1055/1</strain>
    </source>
</reference>
<reference evidence="2 3" key="1">
    <citation type="journal article" date="2008" name="Nature">
        <title>The Phaeodactylum genome reveals the evolutionary history of diatom genomes.</title>
        <authorList>
            <person name="Bowler C."/>
            <person name="Allen A.E."/>
            <person name="Badger J.H."/>
            <person name="Grimwood J."/>
            <person name="Jabbari K."/>
            <person name="Kuo A."/>
            <person name="Maheswari U."/>
            <person name="Martens C."/>
            <person name="Maumus F."/>
            <person name="Otillar R.P."/>
            <person name="Rayko E."/>
            <person name="Salamov A."/>
            <person name="Vandepoele K."/>
            <person name="Beszteri B."/>
            <person name="Gruber A."/>
            <person name="Heijde M."/>
            <person name="Katinka M."/>
            <person name="Mock T."/>
            <person name="Valentin K."/>
            <person name="Verret F."/>
            <person name="Berges J.A."/>
            <person name="Brownlee C."/>
            <person name="Cadoret J.P."/>
            <person name="Chiovitti A."/>
            <person name="Choi C.J."/>
            <person name="Coesel S."/>
            <person name="De Martino A."/>
            <person name="Detter J.C."/>
            <person name="Durkin C."/>
            <person name="Falciatore A."/>
            <person name="Fournet J."/>
            <person name="Haruta M."/>
            <person name="Huysman M.J."/>
            <person name="Jenkins B.D."/>
            <person name="Jiroutova K."/>
            <person name="Jorgensen R.E."/>
            <person name="Joubert Y."/>
            <person name="Kaplan A."/>
            <person name="Kroger N."/>
            <person name="Kroth P.G."/>
            <person name="La Roche J."/>
            <person name="Lindquist E."/>
            <person name="Lommer M."/>
            <person name="Martin-Jezequel V."/>
            <person name="Lopez P.J."/>
            <person name="Lucas S."/>
            <person name="Mangogna M."/>
            <person name="McGinnis K."/>
            <person name="Medlin L.K."/>
            <person name="Montsant A."/>
            <person name="Oudot-Le Secq M.P."/>
            <person name="Napoli C."/>
            <person name="Obornik M."/>
            <person name="Parker M.S."/>
            <person name="Petit J.L."/>
            <person name="Porcel B.M."/>
            <person name="Poulsen N."/>
            <person name="Robison M."/>
            <person name="Rychlewski L."/>
            <person name="Rynearson T.A."/>
            <person name="Schmutz J."/>
            <person name="Shapiro H."/>
            <person name="Siaut M."/>
            <person name="Stanley M."/>
            <person name="Sussman M.R."/>
            <person name="Taylor A.R."/>
            <person name="Vardi A."/>
            <person name="von Dassow P."/>
            <person name="Vyverman W."/>
            <person name="Willis A."/>
            <person name="Wyrwicz L.S."/>
            <person name="Rokhsar D.S."/>
            <person name="Weissenbach J."/>
            <person name="Armbrust E.V."/>
            <person name="Green B.R."/>
            <person name="Van de Peer Y."/>
            <person name="Grigoriev I.V."/>
        </authorList>
    </citation>
    <scope>NUCLEOTIDE SEQUENCE [LARGE SCALE GENOMIC DNA]</scope>
    <source>
        <strain evidence="2 3">CCAP 1055/1</strain>
    </source>
</reference>
<dbReference type="OrthoDB" id="3980at2759"/>
<dbReference type="PANTHER" id="PTHR34127">
    <property type="entry name" value="OS04G0405600 PROTEIN"/>
    <property type="match status" value="1"/>
</dbReference>
<feature type="region of interest" description="Disordered" evidence="1">
    <location>
        <begin position="52"/>
        <end position="91"/>
    </location>
</feature>
<keyword evidence="3" id="KW-1185">Reference proteome</keyword>